<dbReference type="PANTHER" id="PTHR35603">
    <property type="match status" value="1"/>
</dbReference>
<evidence type="ECO:0000313" key="9">
    <source>
        <dbReference type="Proteomes" id="UP001165395"/>
    </source>
</evidence>
<accession>A0ABS8D6T4</accession>
<evidence type="ECO:0000313" key="8">
    <source>
        <dbReference type="EMBL" id="MCB6183904.1"/>
    </source>
</evidence>
<dbReference type="PROSITE" id="PS51257">
    <property type="entry name" value="PROKAR_LIPOPROTEIN"/>
    <property type="match status" value="1"/>
</dbReference>
<proteinExistence type="predicted"/>
<gene>
    <name evidence="8" type="ORF">LIN78_10150</name>
</gene>
<dbReference type="PANTHER" id="PTHR35603:SF1">
    <property type="entry name" value="OUTER MEMBRANE LIPOPROTEIN SLYB"/>
    <property type="match status" value="1"/>
</dbReference>
<dbReference type="Proteomes" id="UP001165395">
    <property type="component" value="Unassembled WGS sequence"/>
</dbReference>
<evidence type="ECO:0000256" key="1">
    <source>
        <dbReference type="ARBA" id="ARBA00004459"/>
    </source>
</evidence>
<sequence>MKHVSPLSILMSAMLASSLLLTGCTTSKSGDVYSRNSARSIQTVETGVVKSVRQVKLEGTNSGVGTFGGAVVGGIAGSHVGGGDGRIVGGVVGSILGGIVGNSIEKNTTQSNGLEITILLDNGRTIAVVQEGNDDIRPGDRVNVLSGNGESRVTRN</sequence>
<evidence type="ECO:0000256" key="2">
    <source>
        <dbReference type="ARBA" id="ARBA00022729"/>
    </source>
</evidence>
<dbReference type="EMBL" id="JAJBZT010000005">
    <property type="protein sequence ID" value="MCB6183904.1"/>
    <property type="molecule type" value="Genomic_DNA"/>
</dbReference>
<dbReference type="InterPro" id="IPR008816">
    <property type="entry name" value="Gly_zipper_2TM_dom"/>
</dbReference>
<evidence type="ECO:0000256" key="6">
    <source>
        <dbReference type="SAM" id="SignalP"/>
    </source>
</evidence>
<feature type="domain" description="Glycine zipper 2TM" evidence="7">
    <location>
        <begin position="65"/>
        <end position="105"/>
    </location>
</feature>
<evidence type="ECO:0000256" key="3">
    <source>
        <dbReference type="ARBA" id="ARBA00023136"/>
    </source>
</evidence>
<dbReference type="Pfam" id="PF05433">
    <property type="entry name" value="Rick_17kDa_Anti"/>
    <property type="match status" value="1"/>
</dbReference>
<comment type="caution">
    <text evidence="8">The sequence shown here is derived from an EMBL/GenBank/DDBJ whole genome shotgun (WGS) entry which is preliminary data.</text>
</comment>
<dbReference type="RefSeq" id="WP_227180686.1">
    <property type="nucleotide sequence ID" value="NZ_JAJBZT010000005.1"/>
</dbReference>
<organism evidence="8 9">
    <name type="scientific">Leeia speluncae</name>
    <dbReference type="NCBI Taxonomy" id="2884804"/>
    <lineage>
        <taxon>Bacteria</taxon>
        <taxon>Pseudomonadati</taxon>
        <taxon>Pseudomonadota</taxon>
        <taxon>Betaproteobacteria</taxon>
        <taxon>Neisseriales</taxon>
        <taxon>Leeiaceae</taxon>
        <taxon>Leeia</taxon>
    </lineage>
</organism>
<reference evidence="8" key="1">
    <citation type="submission" date="2021-10" db="EMBL/GenBank/DDBJ databases">
        <title>The complete genome sequence of Leeia sp. TBRC 13508.</title>
        <authorList>
            <person name="Charoenyingcharoen P."/>
            <person name="Yukphan P."/>
        </authorList>
    </citation>
    <scope>NUCLEOTIDE SEQUENCE</scope>
    <source>
        <strain evidence="8">TBRC 13508</strain>
    </source>
</reference>
<name>A0ABS8D6T4_9NEIS</name>
<feature type="chain" id="PRO_5046820861" evidence="6">
    <location>
        <begin position="23"/>
        <end position="156"/>
    </location>
</feature>
<evidence type="ECO:0000256" key="4">
    <source>
        <dbReference type="ARBA" id="ARBA00023139"/>
    </source>
</evidence>
<evidence type="ECO:0000256" key="5">
    <source>
        <dbReference type="ARBA" id="ARBA00023288"/>
    </source>
</evidence>
<evidence type="ECO:0000259" key="7">
    <source>
        <dbReference type="Pfam" id="PF05433"/>
    </source>
</evidence>
<dbReference type="InterPro" id="IPR051407">
    <property type="entry name" value="Bact_OM_lipoprot/Surf_antigen"/>
</dbReference>
<feature type="signal peptide" evidence="6">
    <location>
        <begin position="1"/>
        <end position="22"/>
    </location>
</feature>
<keyword evidence="5" id="KW-0449">Lipoprotein</keyword>
<keyword evidence="4" id="KW-0564">Palmitate</keyword>
<comment type="subcellular location">
    <subcellularLocation>
        <location evidence="1">Cell outer membrane</location>
        <topology evidence="1">Lipid-anchor</topology>
    </subcellularLocation>
</comment>
<keyword evidence="9" id="KW-1185">Reference proteome</keyword>
<keyword evidence="2 6" id="KW-0732">Signal</keyword>
<keyword evidence="3" id="KW-0472">Membrane</keyword>
<protein>
    <submittedName>
        <fullName evidence="8">Glycine zipper 2TM domain-containing protein</fullName>
    </submittedName>
</protein>